<feature type="region of interest" description="Disordered" evidence="1">
    <location>
        <begin position="121"/>
        <end position="154"/>
    </location>
</feature>
<gene>
    <name evidence="2" type="ORF">EVAR_87253_1</name>
</gene>
<dbReference type="AlphaFoldDB" id="A0A4C1YKY9"/>
<feature type="compositionally biased region" description="Low complexity" evidence="1">
    <location>
        <begin position="62"/>
        <end position="93"/>
    </location>
</feature>
<comment type="caution">
    <text evidence="2">The sequence shown here is derived from an EMBL/GenBank/DDBJ whole genome shotgun (WGS) entry which is preliminary data.</text>
</comment>
<reference evidence="2 3" key="1">
    <citation type="journal article" date="2019" name="Commun. Biol.">
        <title>The bagworm genome reveals a unique fibroin gene that provides high tensile strength.</title>
        <authorList>
            <person name="Kono N."/>
            <person name="Nakamura H."/>
            <person name="Ohtoshi R."/>
            <person name="Tomita M."/>
            <person name="Numata K."/>
            <person name="Arakawa K."/>
        </authorList>
    </citation>
    <scope>NUCLEOTIDE SEQUENCE [LARGE SCALE GENOMIC DNA]</scope>
</reference>
<dbReference type="EMBL" id="BGZK01001307">
    <property type="protein sequence ID" value="GBP76866.1"/>
    <property type="molecule type" value="Genomic_DNA"/>
</dbReference>
<dbReference type="Proteomes" id="UP000299102">
    <property type="component" value="Unassembled WGS sequence"/>
</dbReference>
<name>A0A4C1YKY9_EUMVA</name>
<evidence type="ECO:0000313" key="3">
    <source>
        <dbReference type="Proteomes" id="UP000299102"/>
    </source>
</evidence>
<organism evidence="2 3">
    <name type="scientific">Eumeta variegata</name>
    <name type="common">Bagworm moth</name>
    <name type="synonym">Eumeta japonica</name>
    <dbReference type="NCBI Taxonomy" id="151549"/>
    <lineage>
        <taxon>Eukaryota</taxon>
        <taxon>Metazoa</taxon>
        <taxon>Ecdysozoa</taxon>
        <taxon>Arthropoda</taxon>
        <taxon>Hexapoda</taxon>
        <taxon>Insecta</taxon>
        <taxon>Pterygota</taxon>
        <taxon>Neoptera</taxon>
        <taxon>Endopterygota</taxon>
        <taxon>Lepidoptera</taxon>
        <taxon>Glossata</taxon>
        <taxon>Ditrysia</taxon>
        <taxon>Tineoidea</taxon>
        <taxon>Psychidae</taxon>
        <taxon>Oiketicinae</taxon>
        <taxon>Eumeta</taxon>
    </lineage>
</organism>
<sequence>MLAIPDFIDRLARMAIRVRSPRKINHVKVIPPGRRNPRQEAYVSVYYKAQMLPRRRPARARATAARASGTACTSGRRAGRAGAAGAHPPTRGPYLKMKQRACRAVSARGKSSADVSRVLFQGNKSTKAHQSSCRTAGGPRPAPRPPPRALLIRG</sequence>
<accession>A0A4C1YKY9</accession>
<evidence type="ECO:0000313" key="2">
    <source>
        <dbReference type="EMBL" id="GBP76866.1"/>
    </source>
</evidence>
<protein>
    <submittedName>
        <fullName evidence="2">Uncharacterized protein</fullName>
    </submittedName>
</protein>
<evidence type="ECO:0000256" key="1">
    <source>
        <dbReference type="SAM" id="MobiDB-lite"/>
    </source>
</evidence>
<proteinExistence type="predicted"/>
<keyword evidence="3" id="KW-1185">Reference proteome</keyword>
<feature type="region of interest" description="Disordered" evidence="1">
    <location>
        <begin position="62"/>
        <end position="94"/>
    </location>
</feature>
<feature type="compositionally biased region" description="Polar residues" evidence="1">
    <location>
        <begin position="122"/>
        <end position="134"/>
    </location>
</feature>